<proteinExistence type="predicted"/>
<name>A0A4R7PIU6_9FLAO</name>
<reference evidence="2 3" key="1">
    <citation type="submission" date="2019-03" db="EMBL/GenBank/DDBJ databases">
        <title>Genomic Encyclopedia of Archaeal and Bacterial Type Strains, Phase II (KMG-II): from individual species to whole genera.</title>
        <authorList>
            <person name="Goeker M."/>
        </authorList>
    </citation>
    <scope>NUCLEOTIDE SEQUENCE [LARGE SCALE GENOMIC DNA]</scope>
    <source>
        <strain evidence="2 3">DSM 28135</strain>
    </source>
</reference>
<dbReference type="AlphaFoldDB" id="A0A4R7PIU6"/>
<dbReference type="OrthoDB" id="9799367at2"/>
<dbReference type="SUPFAM" id="SSF103247">
    <property type="entry name" value="TT1751-like"/>
    <property type="match status" value="2"/>
</dbReference>
<evidence type="ECO:0000259" key="1">
    <source>
        <dbReference type="Pfam" id="PF03625"/>
    </source>
</evidence>
<feature type="domain" description="DUF302" evidence="1">
    <location>
        <begin position="70"/>
        <end position="129"/>
    </location>
</feature>
<evidence type="ECO:0000313" key="3">
    <source>
        <dbReference type="Proteomes" id="UP000294689"/>
    </source>
</evidence>
<dbReference type="Pfam" id="PF03625">
    <property type="entry name" value="DUF302"/>
    <property type="match status" value="2"/>
</dbReference>
<dbReference type="InterPro" id="IPR005180">
    <property type="entry name" value="DUF302"/>
</dbReference>
<dbReference type="CDD" id="cd14797">
    <property type="entry name" value="DUF302"/>
    <property type="match status" value="2"/>
</dbReference>
<dbReference type="Proteomes" id="UP000294689">
    <property type="component" value="Unassembled WGS sequence"/>
</dbReference>
<evidence type="ECO:0000313" key="2">
    <source>
        <dbReference type="EMBL" id="TDU34305.1"/>
    </source>
</evidence>
<keyword evidence="3" id="KW-1185">Reference proteome</keyword>
<dbReference type="InterPro" id="IPR035923">
    <property type="entry name" value="TT1751-like_sf"/>
</dbReference>
<sequence length="307" mass="33492">MTRLSLVFAFALFLNSCGEEPKKIKTEASVTPTSASGVMFFKTPSKLDLMYTNLKATLSKNENIEIVQEIDHGKNAASVGMELPPTKVILFGNPKLGTSLMQKDQLAGLDLPLKVLFYEDQNSVFVMYNSTQYLASRFGVAEVESLSKIADALKNIVGTAVNGQGELTTEQDVGLHKGVVSIKSSNDFETTYNTLKLSIEANENLSIMAELDHQQNAQSVAMELRPTKVIMFGNPKLGTPLMQSSRSIGLDLPQKMLVWQGADGTVFISYNNPAFLKAKHQLEGHAEQLDQITQALETLASTAAEVN</sequence>
<dbReference type="EMBL" id="SOBW01000010">
    <property type="protein sequence ID" value="TDU34305.1"/>
    <property type="molecule type" value="Genomic_DNA"/>
</dbReference>
<organism evidence="2 3">
    <name type="scientific">Gelidibacter sediminis</name>
    <dbReference type="NCBI Taxonomy" id="1608710"/>
    <lineage>
        <taxon>Bacteria</taxon>
        <taxon>Pseudomonadati</taxon>
        <taxon>Bacteroidota</taxon>
        <taxon>Flavobacteriia</taxon>
        <taxon>Flavobacteriales</taxon>
        <taxon>Flavobacteriaceae</taxon>
        <taxon>Gelidibacter</taxon>
    </lineage>
</organism>
<dbReference type="Gene3D" id="3.30.310.70">
    <property type="entry name" value="TT1751-like domain"/>
    <property type="match status" value="2"/>
</dbReference>
<dbReference type="RefSeq" id="WP_133758964.1">
    <property type="nucleotide sequence ID" value="NZ_SOBW01000010.1"/>
</dbReference>
<dbReference type="PANTHER" id="PTHR38342">
    <property type="entry name" value="SLR5037 PROTEIN"/>
    <property type="match status" value="1"/>
</dbReference>
<protein>
    <submittedName>
        <fullName evidence="2">Uncharacterized protein (DUF302 family)</fullName>
    </submittedName>
</protein>
<gene>
    <name evidence="2" type="ORF">BXY82_2971</name>
</gene>
<dbReference type="PANTHER" id="PTHR38342:SF2">
    <property type="entry name" value="INNER MEMBRANE OR EXPORTED"/>
    <property type="match status" value="1"/>
</dbReference>
<comment type="caution">
    <text evidence="2">The sequence shown here is derived from an EMBL/GenBank/DDBJ whole genome shotgun (WGS) entry which is preliminary data.</text>
</comment>
<accession>A0A4R7PIU6</accession>
<feature type="domain" description="DUF302" evidence="1">
    <location>
        <begin position="211"/>
        <end position="273"/>
    </location>
</feature>